<evidence type="ECO:0000313" key="1">
    <source>
        <dbReference type="EMBL" id="WNZ45158.1"/>
    </source>
</evidence>
<dbReference type="AlphaFoldDB" id="A0AA97AMT7"/>
<organism evidence="1">
    <name type="scientific">Leptolyngbya boryana CZ1</name>
    <dbReference type="NCBI Taxonomy" id="3060204"/>
    <lineage>
        <taxon>Bacteria</taxon>
        <taxon>Bacillati</taxon>
        <taxon>Cyanobacteriota</taxon>
        <taxon>Cyanophyceae</taxon>
        <taxon>Leptolyngbyales</taxon>
        <taxon>Leptolyngbyaceae</taxon>
        <taxon>Leptolyngbya group</taxon>
        <taxon>Leptolyngbya</taxon>
    </lineage>
</organism>
<sequence length="566" mass="64238">MSIVPEAFKKVPMMFQAQVDGRCQIQRLDSDKKKQGATQDCDRWADEWIDKVDRQLPESRSGAQTRTFTFTWRLVSNSGVDDSVIRPVIGARGYPYYPGSSMKGVFRRACSSEQAARYCGKPLPGKDWEPGILRFHGGYPVNSDWTKGLVDLVHPQQGRQVKDQSEKSSAFVQVSLYQPEMQFEISSTETLSEAEWESIWGIWAKAIAQGIGSRVCAGYGQPQLSGKVEALYRVRLKGQGQAAKRIDESGEFRPNAFRAAIRGHAMRIFGGLTDERSTEQMVDRLFGGIRDREGTTGLLMMRFQASNLVVKPFGRGAFAQPAYEVEGELAWILTQPKLDEAEQKALRALIKALTQFAMVFGGFGKSWRRADHRLFFGEYYEDSHKPLIGCHWQWLGEASLVNDVQVRKLDRVSEFIDKVREAARDWMRLQKIQPARPADWRESWHPGRVEVWGREASDREDSEAIAWLHGAYQEKIAGVQERGSIYESSLTGGVGRIGRLWHRMYPVVGLRPPEKPGGKPIPKPTPRFLEVLTIFPDGSRESEQFLRFLRENQGTSRGFRRLWGGE</sequence>
<protein>
    <submittedName>
        <fullName evidence="1">RAMP superfamily protein</fullName>
    </submittedName>
</protein>
<reference evidence="1" key="1">
    <citation type="journal article" date="2023" name="Plants (Basel)">
        <title>Genomic Analysis of Leptolyngbya boryana CZ1 Reveals Efficient Carbon Fixation Modules.</title>
        <authorList>
            <person name="Bai X."/>
            <person name="Wang H."/>
            <person name="Cheng W."/>
            <person name="Wang J."/>
            <person name="Ma M."/>
            <person name="Hu H."/>
            <person name="Song Z."/>
            <person name="Ma H."/>
            <person name="Fan Y."/>
            <person name="Du C."/>
            <person name="Xu J."/>
        </authorList>
    </citation>
    <scope>NUCLEOTIDE SEQUENCE</scope>
    <source>
        <strain evidence="1">CZ1</strain>
    </source>
</reference>
<reference evidence="1" key="2">
    <citation type="submission" date="2023-07" db="EMBL/GenBank/DDBJ databases">
        <authorList>
            <person name="Bai X.-H."/>
            <person name="Wang H.-H."/>
            <person name="Wang J."/>
            <person name="Ma M.-Y."/>
            <person name="Hu H.-H."/>
            <person name="Song Z.-L."/>
            <person name="Ma H.-G."/>
            <person name="Fan Y."/>
            <person name="Du C.-Y."/>
            <person name="Xu J.-C."/>
        </authorList>
    </citation>
    <scope>NUCLEOTIDE SEQUENCE</scope>
    <source>
        <strain evidence="1">CZ1</strain>
    </source>
</reference>
<gene>
    <name evidence="1" type="ORF">Q2T42_25560</name>
</gene>
<proteinExistence type="predicted"/>
<dbReference type="EMBL" id="CP130144">
    <property type="protein sequence ID" value="WNZ45158.1"/>
    <property type="molecule type" value="Genomic_DNA"/>
</dbReference>
<name>A0AA97AMT7_LEPBY</name>
<dbReference type="RefSeq" id="WP_316426895.1">
    <property type="nucleotide sequence ID" value="NZ_CP130144.1"/>
</dbReference>
<accession>A0AA97AMT7</accession>